<dbReference type="EMBL" id="CP002905">
    <property type="protein sequence ID" value="AEP88286.1"/>
    <property type="molecule type" value="Genomic_DNA"/>
</dbReference>
<dbReference type="Proteomes" id="UP000002651">
    <property type="component" value="Chromosome"/>
</dbReference>
<proteinExistence type="predicted"/>
<sequence>MHHYSTFSHVYRDIFVISSNFIPFYYKICNIGNLYKLVDRK</sequence>
<dbReference type="HOGENOM" id="CLU_3265944_0_0_9"/>
<evidence type="ECO:0000313" key="1">
    <source>
        <dbReference type="EMBL" id="AEP88286.1"/>
    </source>
</evidence>
<accession>G4P0V7</accession>
<dbReference type="KEGG" id="bst:GYO_3711"/>
<evidence type="ECO:0000313" key="2">
    <source>
        <dbReference type="Proteomes" id="UP000002651"/>
    </source>
</evidence>
<protein>
    <submittedName>
        <fullName evidence="1">Uncharacterized protein</fullName>
    </submittedName>
</protein>
<name>G4P0V7_BACS4</name>
<organism evidence="1 2">
    <name type="scientific">Bacillus spizizenii (strain DSM 15029 / JCM 12233 / NBRC 101239 / NRRL B-23049 / TU-B-10)</name>
    <name type="common">Bacillus subtilis subsp. spizizenii</name>
    <dbReference type="NCBI Taxonomy" id="1052585"/>
    <lineage>
        <taxon>Bacteria</taxon>
        <taxon>Bacillati</taxon>
        <taxon>Bacillota</taxon>
        <taxon>Bacilli</taxon>
        <taxon>Bacillales</taxon>
        <taxon>Bacillaceae</taxon>
        <taxon>Bacillus</taxon>
    </lineage>
</organism>
<reference evidence="1 2" key="1">
    <citation type="journal article" date="2012" name="J. Bacteriol.">
        <title>Whole-genome sequences of Bacillus subtilis and close relatives.</title>
        <authorList>
            <person name="Earl A.M."/>
            <person name="Eppinger M."/>
            <person name="Fricke W.F."/>
            <person name="Rosovitz M.J."/>
            <person name="Rasko D.A."/>
            <person name="Daugherty S."/>
            <person name="Losick R."/>
            <person name="Kolter R."/>
            <person name="Ravel J."/>
        </authorList>
    </citation>
    <scope>NUCLEOTIDE SEQUENCE [LARGE SCALE GENOMIC DNA]</scope>
    <source>
        <strain evidence="2">DSM 15029 / JCM 12233 / NBRC 101239 / NRRL B-23049 / TU-B-10</strain>
    </source>
</reference>
<gene>
    <name evidence="1" type="ordered locus">GYO_3711</name>
</gene>
<keyword evidence="2" id="KW-1185">Reference proteome</keyword>
<dbReference type="AlphaFoldDB" id="G4P0V7"/>